<dbReference type="EMBL" id="CAUEEQ010025368">
    <property type="protein sequence ID" value="CAJ0946400.1"/>
    <property type="molecule type" value="Genomic_DNA"/>
</dbReference>
<organism evidence="1 2">
    <name type="scientific">Ranitomeya imitator</name>
    <name type="common">mimic poison frog</name>
    <dbReference type="NCBI Taxonomy" id="111125"/>
    <lineage>
        <taxon>Eukaryota</taxon>
        <taxon>Metazoa</taxon>
        <taxon>Chordata</taxon>
        <taxon>Craniata</taxon>
        <taxon>Vertebrata</taxon>
        <taxon>Euteleostomi</taxon>
        <taxon>Amphibia</taxon>
        <taxon>Batrachia</taxon>
        <taxon>Anura</taxon>
        <taxon>Neobatrachia</taxon>
        <taxon>Hyloidea</taxon>
        <taxon>Dendrobatidae</taxon>
        <taxon>Dendrobatinae</taxon>
        <taxon>Ranitomeya</taxon>
    </lineage>
</organism>
<sequence length="93" mass="10322">MDSARKKNRLPYLRVASIAIKKRIWQTGFSLNELAELGVSLGGSDVPVFVRGISAFCLQKGLVNSSTKASPKEKMGLSGTPRHSYSYAHYDFW</sequence>
<evidence type="ECO:0000313" key="2">
    <source>
        <dbReference type="Proteomes" id="UP001176940"/>
    </source>
</evidence>
<accession>A0ABN9LNG1</accession>
<reference evidence="1" key="1">
    <citation type="submission" date="2023-07" db="EMBL/GenBank/DDBJ databases">
        <authorList>
            <person name="Stuckert A."/>
        </authorList>
    </citation>
    <scope>NUCLEOTIDE SEQUENCE</scope>
</reference>
<gene>
    <name evidence="1" type="ORF">RIMI_LOCUS11286926</name>
</gene>
<name>A0ABN9LNG1_9NEOB</name>
<dbReference type="Proteomes" id="UP001176940">
    <property type="component" value="Unassembled WGS sequence"/>
</dbReference>
<proteinExistence type="predicted"/>
<keyword evidence="2" id="KW-1185">Reference proteome</keyword>
<protein>
    <submittedName>
        <fullName evidence="1">Uncharacterized protein</fullName>
    </submittedName>
</protein>
<evidence type="ECO:0000313" key="1">
    <source>
        <dbReference type="EMBL" id="CAJ0946400.1"/>
    </source>
</evidence>
<comment type="caution">
    <text evidence="1">The sequence shown here is derived from an EMBL/GenBank/DDBJ whole genome shotgun (WGS) entry which is preliminary data.</text>
</comment>